<dbReference type="SUPFAM" id="SSF48371">
    <property type="entry name" value="ARM repeat"/>
    <property type="match status" value="4"/>
</dbReference>
<dbReference type="InterPro" id="IPR034085">
    <property type="entry name" value="TOG"/>
</dbReference>
<feature type="domain" description="TOG" evidence="4">
    <location>
        <begin position="1567"/>
        <end position="1779"/>
    </location>
</feature>
<name>A0A7S3UA49_9CHLO</name>
<accession>A0A7S3UA49</accession>
<dbReference type="Pfam" id="PF24984">
    <property type="entry name" value="HEAT_EF3_GNC1"/>
    <property type="match status" value="1"/>
</dbReference>
<evidence type="ECO:0000256" key="3">
    <source>
        <dbReference type="PROSITE-ProRule" id="PRU00103"/>
    </source>
</evidence>
<dbReference type="Gene3D" id="1.25.10.10">
    <property type="entry name" value="Leucine-rich Repeat Variant"/>
    <property type="match status" value="7"/>
</dbReference>
<dbReference type="InterPro" id="IPR021133">
    <property type="entry name" value="HEAT_type_2"/>
</dbReference>
<evidence type="ECO:0000313" key="5">
    <source>
        <dbReference type="EMBL" id="CAE0607962.1"/>
    </source>
</evidence>
<dbReference type="GO" id="GO:0034198">
    <property type="term" value="P:cellular response to amino acid starvation"/>
    <property type="evidence" value="ECO:0007669"/>
    <property type="project" value="TreeGrafter"/>
</dbReference>
<dbReference type="GO" id="GO:0006417">
    <property type="term" value="P:regulation of translation"/>
    <property type="evidence" value="ECO:0007669"/>
    <property type="project" value="TreeGrafter"/>
</dbReference>
<feature type="domain" description="TOG" evidence="4">
    <location>
        <begin position="2132"/>
        <end position="2381"/>
    </location>
</feature>
<gene>
    <name evidence="5" type="ORF">PSAL00342_LOCUS1779</name>
</gene>
<feature type="domain" description="TOG" evidence="4">
    <location>
        <begin position="1248"/>
        <end position="1478"/>
    </location>
</feature>
<evidence type="ECO:0000256" key="2">
    <source>
        <dbReference type="ARBA" id="ARBA00022737"/>
    </source>
</evidence>
<sequence length="2564" mass="277418">MAALLSSQHHRDMQKAVKRAVERGCRTSPAFLKACTNALVKHLKRGTEGLTVRTATALLWWSVTMLKYLDKEMAKAAIGMVIQGTDQLLNRVWTLTQGRGGPWKAAKGALANLLWTQPVMATELQDAMTKAFLPFVTSALVDHKLRTGKLPQELKDHVLNTYNTQVIGTARFTMPGVIQCFDTFVPQITQQDFAEVVFPSIMRMCKRSQETVMPAFLSFCKWTKLDISNYVEDVLPAILLQIRHKDEDQQRLGVDILCSLAAKIVDSEALANAMSSLIKLLGGKSKEGKIKNWVERLSIADAVGAVATAEVSWAGRVQIIEDTVGCLALFVKDEMHEEVLIHCYTSLGKWMYLLKHPYTETTVAALSKGLKEQRIAVRKQTLSCIVHSLLGEERFTVDAAIGEKAKALSSTSLGPEIQALVKQAVSKPNQYRSEGIAACLLLAISKSGDSTLSVPVDVVNQESGLVSEVSVQKLSLLEVNMLVYLVGWLMTVSFDEFAGQSTRLLSLLTLYPDCSIAHNALSVVHQFAGVPSFRLNFLRGLWEWSTRVQPPSVLVTHHEEQNYNINGKLLLRSVLAVIPRFTDTNQQILSANELSMAVVLVHLPSVQKHHARSWHVLVKTLHASLPTSIFPSPYVGDVASSLVTAVATLACLEGGRSPLNAVGGHALGNLLDAFGDDIWPSISVLVERLLNSAEHDALTMREVGVWSGHSSVLTESNSSGNLGEQVVGSSGRKGLDVLRPSIRDALTEKGIRSGNKQGKKDPRELALQAQRDEEERIKCHIDEIRDSLASGLAVTSLIAQAAPLPTFVHLDFFAELVHPLLSSSIVGDLALRCMRQLCSCVRPPVLANASFDTSLALKETCEHPVCKGDPSNQAEIAKSISMMATCCKDAGQLPSQTYCLMFPVLKYTLSSPVYSSLHESALLVLSSHTSAGLLIPRSQAVLLCYHVLQMMPTLTDKMLAVLTDLCEGIDESELDSALEGLLSEHARVRGAAIRALEYVPCLSGKFVQRSQHIACRLWLAMHDVEEKNAEMAERLWDLYPYGLGPEYATELIKYIQHKNLSIREAAADATAAALHEHPSTMSTTLLSLFAIYPSTDDSCDGFEWEPRNGLALTLKASAEEFSSSDLPLVFNFLISKGLADPEERVRTDMVAAGVEIIDQVGADHSNMLVPLFESYLNNKKLGDMQEEQYDLVREGVIVFLGRVAKHLPASDPKAREILHRLLKALHTPSEPVQRAVSECLPGLIPAIQSDTHEAEKVVAEMLDQLLKGSAYGSRRGAAFGLAGLVKGLGVASLKQYGIMDALKEASEAKKEPQKREGALFAFECLCDKLGRMFEPYVIHILPIMLSCFSDSSVPVREATDQAARAVMRNLSAQGVKFVMPSLLTGLDDPAWRTQVGSVQMLGAMAFCAPKQLSSCLPTVVPKLSEVLGSSHPKVQAAARTALQQIGSVIQNPEVQQLVPSIILAFDSPAKHNAACLDTILGTVFMNSVDAPSLALLVPVVNRGIRDRSTETKKKAARIIGRMSGLVNEPKDLAPYVPLILPELQKIVIDPNPDIRAIAAKSLGSLMKGLGEEKFTELVPWLLETMKSETSAVERSGAAQGLSEVLAIMEPRKVDALLPTLLEASQSQSSAAREGCVILCRFLPTTLGDNFVRHLSTALPVVIGGLADDNEGVREAASSTTRVFIDLYAKSSFPMLLPAVEKGMFNSNWRIRQSSVDLLGEFLLKVSGLSSKVLLNEGNAGPRTTSEAEAARIQQVVGEDRMWEVLARLYLSRSDPALTVRTAALSVWKSLVPNTPRTLVDILSPLIELSIELLANGDEDSTMMAGRCLGELVKKLGDRILPKVVPILQQSMTSPVVSTRCGVCAGLTEILEATTKSQLAVYLPELLPTVELALCDPEDSVRNAGGKAFGVLVKSGGRVAVDAIVPALINQLHATEGDDQTLEGLKQVLSVCPQLLVDILPKLVHMPMDAFRAESLGALAEVAWADLQKHLGTIVPPLVETAAMGEQSNASKASQDALNTIASVLEGSAVDMMIRELQMKMDVSEEGTCACYAIEHAFKGPSRVEWEQHAPALVQMLVPLLGESLPECVRAAWAALNSIVVGVPKEKTGVLARPLKTSLALIGEKLSRESAGSPVELPGLNLPKGLSPFLTVFLQGILQSGSIELREQSAEGLGQVISMTSQSAIKPFVVQIAGPLIRTMSDRSASQVKGAILKALGILIDSSGQGLKPFVPQLQTTFVKCLQDASSEIRDRAAKNIGPLMKLSTRVDPLVGDLCMQVKSCESTGVKLSVVRALCSIFDCAGEKVSPQVLSAAGESIGATLHETDNDTIQQAAAACMGAFALHCSEQELDQFLKRGIVSGVARSSIPREERLGSTLGLAASLRRAPDRLCGPSTDRERINCIVKGLSFALGDEVVSVRKIAAHGSHRFLCYLIGHHQSIVSSALASLLPGLAALLAGSEPEGKVAGCVCFRKVAEAECIVGADYLSAHFASFIPPLLLLMDGKGDVKSSSEYAMRAVLRLSKGDLSFAIDNVQHMDRSTRSILTEGTLRRLARKHGEMEEEVFEW</sequence>
<feature type="repeat" description="HEAT" evidence="3">
    <location>
        <begin position="1539"/>
        <end position="1577"/>
    </location>
</feature>
<dbReference type="Pfam" id="PF23271">
    <property type="entry name" value="HEAT_GCN1"/>
    <property type="match status" value="1"/>
</dbReference>
<dbReference type="PROSITE" id="PS50077">
    <property type="entry name" value="HEAT_REPEAT"/>
    <property type="match status" value="1"/>
</dbReference>
<evidence type="ECO:0000259" key="4">
    <source>
        <dbReference type="SMART" id="SM01349"/>
    </source>
</evidence>
<dbReference type="GO" id="GO:0019887">
    <property type="term" value="F:protein kinase regulator activity"/>
    <property type="evidence" value="ECO:0007669"/>
    <property type="project" value="TreeGrafter"/>
</dbReference>
<comment type="similarity">
    <text evidence="1">Belongs to the GCN1 family.</text>
</comment>
<dbReference type="SMART" id="SM01349">
    <property type="entry name" value="TOG"/>
    <property type="match status" value="3"/>
</dbReference>
<keyword evidence="2" id="KW-0677">Repeat</keyword>
<proteinExistence type="inferred from homology"/>
<dbReference type="InterPro" id="IPR057546">
    <property type="entry name" value="HEAT_GCN1"/>
</dbReference>
<evidence type="ECO:0000256" key="1">
    <source>
        <dbReference type="ARBA" id="ARBA00007366"/>
    </source>
</evidence>
<dbReference type="PANTHER" id="PTHR23346">
    <property type="entry name" value="TRANSLATIONAL ACTIVATOR GCN1-RELATED"/>
    <property type="match status" value="1"/>
</dbReference>
<dbReference type="GO" id="GO:0005829">
    <property type="term" value="C:cytosol"/>
    <property type="evidence" value="ECO:0007669"/>
    <property type="project" value="TreeGrafter"/>
</dbReference>
<organism evidence="5">
    <name type="scientific">Picocystis salinarum</name>
    <dbReference type="NCBI Taxonomy" id="88271"/>
    <lineage>
        <taxon>Eukaryota</taxon>
        <taxon>Viridiplantae</taxon>
        <taxon>Chlorophyta</taxon>
        <taxon>Picocystophyceae</taxon>
        <taxon>Picocystales</taxon>
        <taxon>Picocystaceae</taxon>
        <taxon>Picocystis</taxon>
    </lineage>
</organism>
<reference evidence="5" key="1">
    <citation type="submission" date="2021-01" db="EMBL/GenBank/DDBJ databases">
        <authorList>
            <person name="Corre E."/>
            <person name="Pelletier E."/>
            <person name="Niang G."/>
            <person name="Scheremetjew M."/>
            <person name="Finn R."/>
            <person name="Kale V."/>
            <person name="Holt S."/>
            <person name="Cochrane G."/>
            <person name="Meng A."/>
            <person name="Brown T."/>
            <person name="Cohen L."/>
        </authorList>
    </citation>
    <scope>NUCLEOTIDE SEQUENCE</scope>
    <source>
        <strain evidence="5">CCMP1897</strain>
    </source>
</reference>
<protein>
    <recommendedName>
        <fullName evidence="4">TOG domain-containing protein</fullName>
    </recommendedName>
</protein>
<dbReference type="EMBL" id="HBIS01001998">
    <property type="protein sequence ID" value="CAE0607962.1"/>
    <property type="molecule type" value="Transcribed_RNA"/>
</dbReference>
<dbReference type="Pfam" id="PF24993">
    <property type="entry name" value="GNC1_N"/>
    <property type="match status" value="1"/>
</dbReference>
<dbReference type="Pfam" id="PF25801">
    <property type="entry name" value="HEAT_GCN1_C_2"/>
    <property type="match status" value="1"/>
</dbReference>
<dbReference type="Pfam" id="PF24987">
    <property type="entry name" value="HEAT_EF3_N"/>
    <property type="match status" value="1"/>
</dbReference>
<dbReference type="InterPro" id="IPR056810">
    <property type="entry name" value="GNC1-like_N"/>
</dbReference>
<dbReference type="PANTHER" id="PTHR23346:SF7">
    <property type="entry name" value="STALLED RIBOSOME SENSOR GCN1"/>
    <property type="match status" value="1"/>
</dbReference>
<dbReference type="InterPro" id="IPR011989">
    <property type="entry name" value="ARM-like"/>
</dbReference>
<dbReference type="InterPro" id="IPR016024">
    <property type="entry name" value="ARM-type_fold"/>
</dbReference>